<dbReference type="Gene3D" id="3.40.50.1820">
    <property type="entry name" value="alpha/beta hydrolase"/>
    <property type="match status" value="1"/>
</dbReference>
<dbReference type="PROSITE" id="PS00455">
    <property type="entry name" value="AMP_BINDING"/>
    <property type="match status" value="1"/>
</dbReference>
<gene>
    <name evidence="5" type="ORF">SKTS_15530</name>
</gene>
<dbReference type="FunFam" id="3.40.50.12780:FF:000012">
    <property type="entry name" value="Non-ribosomal peptide synthetase"/>
    <property type="match status" value="1"/>
</dbReference>
<sequence length="1354" mass="145658">MVLRGPRRPDLLLNETLPDVLEATARRMPDKTALVFGARSLSYGELNAAADRVASALIAQGVRSGQRVGLWLPRGTDLLVAQAGIAKAGAAWLPFDADTPPARIEVCLGDAESPGLLTCRAQLPLLGDCAWPLWVLEDLLEALPADAPLARRDADFTPDCPAYVIYTSGSTGKPKGIEVSQRSIAHFLRSENEVLGVRAEDRVYQGFSVAFDMSFEEIWISYLVGATLWLAPREIVGDPDALPQVLEANGITVLHAVPTLLALFPRDVAGLRLINLGGEMCPQALVERWATPERQLFNTYGPTEATVSASLAELHRGEPVTIGKPLPNYGLLVVDDALKLLPPGETGELCIIGPGVAQGYLGRPDLTAEKFLPNPYAQGEHEARLYRTGDLARIDDAGNVQCLGRVDDQVKIRGFRVELGEIEALLAREPGVGTAAVVVKEVGEVEQLVAYYVAESGAAPNGHARSLSPNSLPGGERDAGSLREFHATAAELRKHLAAQLPPYMVPARFEAVQVLPRLTSGKIDRKALRALPLMDTGAAAEGESDIPENAAEEALFLALGHLFPGQPLLRAADFFNDLGGHSLLAARLISLLRADSRFAGVTVHDIYCERTLGAIAGVLAQKEVPSTAGAAAPEIVATPRLRRVLCALAQAATLPPLVCLKMAQWLSPFFTYHYFTGDEGDSMTRAILAALLVYLLANIGSFLFVIAAKWLVLGRAKAGRYPLWGMMYYRWWLADRISEVPPRHLLSGSSLNALYLRALGAKIGKDVIIGALTIRAPDLVSVGDGVSIGASVNFENAHVERGELVLGPISIGKEAAVDSYAVLEGYTAIGDYAQLGGLSSLASGQRIPAAQVWEGSPSHFARNVDLASRPPREAVSRGRAAWEGLFYFLGANLVAVVFFLPVFPSFILIDWLDVRWLKEVDAHLSPLGAFFTFLLLSIPASAVLVLATVLASAGFRWLVLPRLKAGSWSVHSAVYFSKWLGNQIQEASLFVLHGLYATVYAPWWYRLLGARVGRGTEISTALGVVPDMLTIGTDSFVADGVMLGDERIEGGWMTLRATVIGDRSFLGNGAFVPDGSVVPDDVLIGVQSKVPENARMHSGDTWVGNPPIILPAREQFAGFDPALTFRPSVLRRLSRGLVEGLRIVMPMAVVIAVGYLTVDLVMPLAGAGRLADTLLALAFAGFLYGVGSFLFVALVKWVVIGRYRPRAAPMWTPFVWASEAVTNLYESIAVPNFVEFLRGTPMLPPCMRLLGCKTGKGIYMDTTDVTEFDCVSIGDYAALNGWCGPQTHLFEDRIMKIGAVNIGRGVTVGPRAVILYGARVGDGASLGPLTLVLKGEDIPPGTRWIGSPAEPWKR</sequence>
<dbReference type="GO" id="GO:0005737">
    <property type="term" value="C:cytoplasm"/>
    <property type="evidence" value="ECO:0007669"/>
    <property type="project" value="TreeGrafter"/>
</dbReference>
<dbReference type="NCBIfam" id="TIGR01733">
    <property type="entry name" value="AA-adenyl-dom"/>
    <property type="match status" value="1"/>
</dbReference>
<dbReference type="InterPro" id="IPR045851">
    <property type="entry name" value="AMP-bd_C_sf"/>
</dbReference>
<feature type="domain" description="Carrier" evidence="4">
    <location>
        <begin position="546"/>
        <end position="623"/>
    </location>
</feature>
<dbReference type="Gene3D" id="2.160.10.10">
    <property type="entry name" value="Hexapeptide repeat proteins"/>
    <property type="match status" value="3"/>
</dbReference>
<dbReference type="InterPro" id="IPR010071">
    <property type="entry name" value="AA_adenyl_dom"/>
</dbReference>
<feature type="transmembrane region" description="Helical" evidence="3">
    <location>
        <begin position="686"/>
        <end position="712"/>
    </location>
</feature>
<evidence type="ECO:0000256" key="3">
    <source>
        <dbReference type="SAM" id="Phobius"/>
    </source>
</evidence>
<dbReference type="PROSITE" id="PS00012">
    <property type="entry name" value="PHOSPHOPANTETHEINE"/>
    <property type="match status" value="1"/>
</dbReference>
<keyword evidence="2" id="KW-0597">Phosphoprotein</keyword>
<dbReference type="InterPro" id="IPR025110">
    <property type="entry name" value="AMP-bd_C"/>
</dbReference>
<dbReference type="Gene3D" id="3.30.300.30">
    <property type="match status" value="1"/>
</dbReference>
<feature type="transmembrane region" description="Helical" evidence="3">
    <location>
        <begin position="1174"/>
        <end position="1200"/>
    </location>
</feature>
<keyword evidence="3" id="KW-0812">Transmembrane</keyword>
<accession>A0A6F8VC27</accession>
<dbReference type="InterPro" id="IPR009081">
    <property type="entry name" value="PP-bd_ACP"/>
</dbReference>
<dbReference type="EMBL" id="AP022853">
    <property type="protein sequence ID" value="BCB26667.1"/>
    <property type="molecule type" value="Genomic_DNA"/>
</dbReference>
<dbReference type="GO" id="GO:0031177">
    <property type="term" value="F:phosphopantetheine binding"/>
    <property type="evidence" value="ECO:0007669"/>
    <property type="project" value="TreeGrafter"/>
</dbReference>
<dbReference type="InterPro" id="IPR011004">
    <property type="entry name" value="Trimer_LpxA-like_sf"/>
</dbReference>
<keyword evidence="3" id="KW-1133">Transmembrane helix</keyword>
<keyword evidence="1" id="KW-0596">Phosphopantetheine</keyword>
<dbReference type="Pfam" id="PF13193">
    <property type="entry name" value="AMP-binding_C"/>
    <property type="match status" value="1"/>
</dbReference>
<dbReference type="InterPro" id="IPR000873">
    <property type="entry name" value="AMP-dep_synth/lig_dom"/>
</dbReference>
<dbReference type="PANTHER" id="PTHR45527:SF1">
    <property type="entry name" value="FATTY ACID SYNTHASE"/>
    <property type="match status" value="1"/>
</dbReference>
<feature type="transmembrane region" description="Helical" evidence="3">
    <location>
        <begin position="929"/>
        <end position="955"/>
    </location>
</feature>
<dbReference type="SUPFAM" id="SSF51161">
    <property type="entry name" value="Trimeric LpxA-like enzymes"/>
    <property type="match status" value="3"/>
</dbReference>
<organism evidence="5 6">
    <name type="scientific">Sulfurimicrobium lacus</name>
    <dbReference type="NCBI Taxonomy" id="2715678"/>
    <lineage>
        <taxon>Bacteria</taxon>
        <taxon>Pseudomonadati</taxon>
        <taxon>Pseudomonadota</taxon>
        <taxon>Betaproteobacteria</taxon>
        <taxon>Nitrosomonadales</taxon>
        <taxon>Sulfuricellaceae</taxon>
        <taxon>Sulfurimicrobium</taxon>
    </lineage>
</organism>
<dbReference type="InterPro" id="IPR012728">
    <property type="entry name" value="Pls/PosA_C"/>
</dbReference>
<feature type="transmembrane region" description="Helical" evidence="3">
    <location>
        <begin position="885"/>
        <end position="909"/>
    </location>
</feature>
<dbReference type="Pfam" id="PF00501">
    <property type="entry name" value="AMP-binding"/>
    <property type="match status" value="1"/>
</dbReference>
<dbReference type="InterPro" id="IPR042099">
    <property type="entry name" value="ANL_N_sf"/>
</dbReference>
<dbReference type="KEGG" id="slac:SKTS_15530"/>
<dbReference type="PROSITE" id="PS50075">
    <property type="entry name" value="CARRIER"/>
    <property type="match status" value="1"/>
</dbReference>
<feature type="transmembrane region" description="Helical" evidence="3">
    <location>
        <begin position="1141"/>
        <end position="1162"/>
    </location>
</feature>
<reference evidence="6" key="1">
    <citation type="submission" date="2020-03" db="EMBL/GenBank/DDBJ databases">
        <title>Complete genome sequence of sulfur-oxidizing bacterium skT11.</title>
        <authorList>
            <person name="Kanda M."/>
            <person name="Kojima H."/>
            <person name="Fukui M."/>
        </authorList>
    </citation>
    <scope>NUCLEOTIDE SEQUENCE [LARGE SCALE GENOMIC DNA]</scope>
    <source>
        <strain evidence="6">skT11</strain>
    </source>
</reference>
<protein>
    <submittedName>
        <fullName evidence="5">Peptide synthetase</fullName>
    </submittedName>
</protein>
<dbReference type="GO" id="GO:0043041">
    <property type="term" value="P:amino acid activation for nonribosomal peptide biosynthetic process"/>
    <property type="evidence" value="ECO:0007669"/>
    <property type="project" value="TreeGrafter"/>
</dbReference>
<dbReference type="SUPFAM" id="SSF56801">
    <property type="entry name" value="Acetyl-CoA synthetase-like"/>
    <property type="match status" value="1"/>
</dbReference>
<dbReference type="InterPro" id="IPR029058">
    <property type="entry name" value="AB_hydrolase_fold"/>
</dbReference>
<dbReference type="PANTHER" id="PTHR45527">
    <property type="entry name" value="NONRIBOSOMAL PEPTIDE SYNTHETASE"/>
    <property type="match status" value="1"/>
</dbReference>
<evidence type="ECO:0000313" key="5">
    <source>
        <dbReference type="EMBL" id="BCB26667.1"/>
    </source>
</evidence>
<dbReference type="InterPro" id="IPR006162">
    <property type="entry name" value="Ppantetheine_attach_site"/>
</dbReference>
<proteinExistence type="predicted"/>
<dbReference type="NCBIfam" id="TIGR02353">
    <property type="entry name" value="NRPS_term_dom"/>
    <property type="match status" value="1"/>
</dbReference>
<dbReference type="Proteomes" id="UP000502260">
    <property type="component" value="Chromosome"/>
</dbReference>
<dbReference type="InterPro" id="IPR036736">
    <property type="entry name" value="ACP-like_sf"/>
</dbReference>
<evidence type="ECO:0000313" key="6">
    <source>
        <dbReference type="Proteomes" id="UP000502260"/>
    </source>
</evidence>
<evidence type="ECO:0000259" key="4">
    <source>
        <dbReference type="PROSITE" id="PS50075"/>
    </source>
</evidence>
<evidence type="ECO:0000256" key="1">
    <source>
        <dbReference type="ARBA" id="ARBA00022450"/>
    </source>
</evidence>
<evidence type="ECO:0000256" key="2">
    <source>
        <dbReference type="ARBA" id="ARBA00022553"/>
    </source>
</evidence>
<dbReference type="RefSeq" id="WP_173062844.1">
    <property type="nucleotide sequence ID" value="NZ_AP022853.1"/>
</dbReference>
<dbReference type="CDD" id="cd05930">
    <property type="entry name" value="A_NRPS"/>
    <property type="match status" value="1"/>
</dbReference>
<dbReference type="Gene3D" id="3.40.50.12780">
    <property type="entry name" value="N-terminal domain of ligase-like"/>
    <property type="match status" value="1"/>
</dbReference>
<keyword evidence="3" id="KW-0472">Membrane</keyword>
<dbReference type="InterPro" id="IPR020845">
    <property type="entry name" value="AMP-binding_CS"/>
</dbReference>
<dbReference type="GO" id="GO:0044550">
    <property type="term" value="P:secondary metabolite biosynthetic process"/>
    <property type="evidence" value="ECO:0007669"/>
    <property type="project" value="TreeGrafter"/>
</dbReference>
<dbReference type="SUPFAM" id="SSF47336">
    <property type="entry name" value="ACP-like"/>
    <property type="match status" value="1"/>
</dbReference>
<keyword evidence="6" id="KW-1185">Reference proteome</keyword>
<name>A0A6F8VC27_9PROT</name>